<keyword evidence="6" id="KW-1185">Reference proteome</keyword>
<dbReference type="InterPro" id="IPR028098">
    <property type="entry name" value="Glyco_trans_4-like_N"/>
</dbReference>
<protein>
    <submittedName>
        <fullName evidence="5">Glycosyltransferase</fullName>
    </submittedName>
</protein>
<evidence type="ECO:0000256" key="1">
    <source>
        <dbReference type="ARBA" id="ARBA00022676"/>
    </source>
</evidence>
<dbReference type="Pfam" id="PF13439">
    <property type="entry name" value="Glyco_transf_4"/>
    <property type="match status" value="1"/>
</dbReference>
<evidence type="ECO:0000313" key="5">
    <source>
        <dbReference type="EMBL" id="QMS91445.1"/>
    </source>
</evidence>
<accession>A0A7D7QQP0</accession>
<dbReference type="GO" id="GO:0016757">
    <property type="term" value="F:glycosyltransferase activity"/>
    <property type="evidence" value="ECO:0007669"/>
    <property type="project" value="UniProtKB-KW"/>
</dbReference>
<dbReference type="AlphaFoldDB" id="A0A7D7QQP0"/>
<evidence type="ECO:0000259" key="3">
    <source>
        <dbReference type="Pfam" id="PF00534"/>
    </source>
</evidence>
<dbReference type="EMBL" id="CP054698">
    <property type="protein sequence ID" value="QMS91445.1"/>
    <property type="molecule type" value="Genomic_DNA"/>
</dbReference>
<evidence type="ECO:0000256" key="2">
    <source>
        <dbReference type="ARBA" id="ARBA00022679"/>
    </source>
</evidence>
<evidence type="ECO:0000313" key="6">
    <source>
        <dbReference type="Proteomes" id="UP000514713"/>
    </source>
</evidence>
<dbReference type="RefSeq" id="WP_181929070.1">
    <property type="nucleotide sequence ID" value="NZ_CP054698.1"/>
</dbReference>
<proteinExistence type="predicted"/>
<dbReference type="PANTHER" id="PTHR12526">
    <property type="entry name" value="GLYCOSYLTRANSFERASE"/>
    <property type="match status" value="1"/>
</dbReference>
<keyword evidence="2 5" id="KW-0808">Transferase</keyword>
<organism evidence="5 6">
    <name type="scientific">Nostoc edaphicum CCNP1411</name>
    <dbReference type="NCBI Taxonomy" id="1472755"/>
    <lineage>
        <taxon>Bacteria</taxon>
        <taxon>Bacillati</taxon>
        <taxon>Cyanobacteriota</taxon>
        <taxon>Cyanophyceae</taxon>
        <taxon>Nostocales</taxon>
        <taxon>Nostocaceae</taxon>
        <taxon>Nostoc</taxon>
    </lineage>
</organism>
<dbReference type="InterPro" id="IPR001296">
    <property type="entry name" value="Glyco_trans_1"/>
</dbReference>
<feature type="domain" description="Glycosyltransferase subfamily 4-like N-terminal" evidence="4">
    <location>
        <begin position="14"/>
        <end position="178"/>
    </location>
</feature>
<sequence length="382" mass="43247">MKKKIVFLIRDLNYGGAERQLVTLVKALDKQYFDITVLCFYPSSLLSLDKDLKDNGIPIICLDKKGRWHLFGFFWDLLQHLQGIHPDILHGYIGIPNLITIFLKPFFPSTRMIWGIRSSNVESNFYDWLGSLLFQLECLLSRFADLIIVNSYAGRTYYLAHGFPANKMTVIPNGIDIELFKPDQKDRIKIRSSWGIYQDMILIGLVGRLDIRKDHPTFLKAAALLFEERQDIRFVCVGSGSEKYAQELYERANKLSISDQVIWVKACTDMPAIYNALDIVVSSSYTEGFPNVIGEAMACGVPCVVTDVGDSAWIVGDTDVVVPPKNPEALKNTMKKLIETIGIYGCDRTQIRQRIIDYFSVAQLALKTEAALLGLSHEFISK</sequence>
<feature type="domain" description="Glycosyl transferase family 1" evidence="3">
    <location>
        <begin position="187"/>
        <end position="339"/>
    </location>
</feature>
<name>A0A7D7QQP0_9NOSO</name>
<dbReference type="Gene3D" id="3.40.50.2000">
    <property type="entry name" value="Glycogen Phosphorylase B"/>
    <property type="match status" value="2"/>
</dbReference>
<evidence type="ECO:0000259" key="4">
    <source>
        <dbReference type="Pfam" id="PF13439"/>
    </source>
</evidence>
<dbReference type="PANTHER" id="PTHR12526:SF510">
    <property type="entry name" value="D-INOSITOL 3-PHOSPHATE GLYCOSYLTRANSFERASE"/>
    <property type="match status" value="1"/>
</dbReference>
<dbReference type="Proteomes" id="UP000514713">
    <property type="component" value="Chromosome"/>
</dbReference>
<keyword evidence="1" id="KW-0328">Glycosyltransferase</keyword>
<gene>
    <name evidence="5" type="ORF">HUN01_29035</name>
</gene>
<dbReference type="SUPFAM" id="SSF53756">
    <property type="entry name" value="UDP-Glycosyltransferase/glycogen phosphorylase"/>
    <property type="match status" value="1"/>
</dbReference>
<reference evidence="6" key="1">
    <citation type="submission" date="2020-06" db="EMBL/GenBank/DDBJ databases">
        <title>Nostoc edaphicum CCNP1411 genome.</title>
        <authorList>
            <person name="Fidor A."/>
            <person name="Grabski M."/>
            <person name="Gawor J."/>
            <person name="Gromadka R."/>
            <person name="Wegrzyn G."/>
            <person name="Mazur-Marzec H."/>
        </authorList>
    </citation>
    <scope>NUCLEOTIDE SEQUENCE [LARGE SCALE GENOMIC DNA]</scope>
    <source>
        <strain evidence="6">CCNP1411</strain>
    </source>
</reference>
<dbReference type="Pfam" id="PF00534">
    <property type="entry name" value="Glycos_transf_1"/>
    <property type="match status" value="1"/>
</dbReference>
<dbReference type="KEGG" id="ned:HUN01_29035"/>